<keyword evidence="5" id="KW-1185">Reference proteome</keyword>
<dbReference type="Pfam" id="PF00067">
    <property type="entry name" value="p450"/>
    <property type="match status" value="1"/>
</dbReference>
<keyword evidence="2" id="KW-0560">Oxidoreductase</keyword>
<dbReference type="InterPro" id="IPR036396">
    <property type="entry name" value="Cyt_P450_sf"/>
</dbReference>
<keyword evidence="2" id="KW-0349">Heme</keyword>
<feature type="compositionally biased region" description="Basic and acidic residues" evidence="3">
    <location>
        <begin position="554"/>
        <end position="564"/>
    </location>
</feature>
<comment type="caution">
    <text evidence="4">The sequence shown here is derived from an EMBL/GenBank/DDBJ whole genome shotgun (WGS) entry which is preliminary data.</text>
</comment>
<keyword evidence="2" id="KW-0408">Iron</keyword>
<dbReference type="SUPFAM" id="SSF53474">
    <property type="entry name" value="alpha/beta-Hydrolases"/>
    <property type="match status" value="1"/>
</dbReference>
<keyword evidence="2" id="KW-0479">Metal-binding</keyword>
<reference evidence="4 5" key="1">
    <citation type="submission" date="2024-10" db="EMBL/GenBank/DDBJ databases">
        <title>The Natural Products Discovery Center: Release of the First 8490 Sequenced Strains for Exploring Actinobacteria Biosynthetic Diversity.</title>
        <authorList>
            <person name="Kalkreuter E."/>
            <person name="Kautsar S.A."/>
            <person name="Yang D."/>
            <person name="Bader C.D."/>
            <person name="Teijaro C.N."/>
            <person name="Fluegel L."/>
            <person name="Davis C.M."/>
            <person name="Simpson J.R."/>
            <person name="Lauterbach L."/>
            <person name="Steele A.D."/>
            <person name="Gui C."/>
            <person name="Meng S."/>
            <person name="Li G."/>
            <person name="Viehrig K."/>
            <person name="Ye F."/>
            <person name="Su P."/>
            <person name="Kiefer A.F."/>
            <person name="Nichols A."/>
            <person name="Cepeda A.J."/>
            <person name="Yan W."/>
            <person name="Fan B."/>
            <person name="Jiang Y."/>
            <person name="Adhikari A."/>
            <person name="Zheng C.-J."/>
            <person name="Schuster L."/>
            <person name="Cowan T.M."/>
            <person name="Smanski M.J."/>
            <person name="Chevrette M.G."/>
            <person name="De Carvalho L.P.S."/>
            <person name="Shen B."/>
        </authorList>
    </citation>
    <scope>NUCLEOTIDE SEQUENCE [LARGE SCALE GENOMIC DNA]</scope>
    <source>
        <strain evidence="4 5">NPDC001281</strain>
    </source>
</reference>
<dbReference type="PRINTS" id="PR00359">
    <property type="entry name" value="BP450"/>
</dbReference>
<accession>A0ABW6V988</accession>
<feature type="compositionally biased region" description="Low complexity" evidence="3">
    <location>
        <begin position="565"/>
        <end position="579"/>
    </location>
</feature>
<dbReference type="SUPFAM" id="SSF48264">
    <property type="entry name" value="Cytochrome P450"/>
    <property type="match status" value="1"/>
</dbReference>
<dbReference type="InterPro" id="IPR017972">
    <property type="entry name" value="Cyt_P450_CS"/>
</dbReference>
<feature type="region of interest" description="Disordered" evidence="3">
    <location>
        <begin position="554"/>
        <end position="579"/>
    </location>
</feature>
<dbReference type="InterPro" id="IPR002397">
    <property type="entry name" value="Cyt_P450_B"/>
</dbReference>
<proteinExistence type="inferred from homology"/>
<evidence type="ECO:0000313" key="5">
    <source>
        <dbReference type="Proteomes" id="UP001602119"/>
    </source>
</evidence>
<dbReference type="PANTHER" id="PTHR46696">
    <property type="entry name" value="P450, PUTATIVE (EUROFUNG)-RELATED"/>
    <property type="match status" value="1"/>
</dbReference>
<dbReference type="Proteomes" id="UP001602119">
    <property type="component" value="Unassembled WGS sequence"/>
</dbReference>
<dbReference type="InterPro" id="IPR001128">
    <property type="entry name" value="Cyt_P450"/>
</dbReference>
<comment type="similarity">
    <text evidence="1 2">Belongs to the cytochrome P450 family.</text>
</comment>
<sequence length="579" mass="62771">MIAGDAIEALSATAIEDEKLSRAVVILNRGAGSGRLEDELAGSGWRVHLADVPAGDLAGCVERVGDVLAAPDSPDRAVLLGYGEVGRAALELADRHPERVAAVVAMDPEGVSGAQVVSVVDPYGSALTFSAAAPSMMVATVVSFLKELARRIDPRMDRHAPPPARLRTLTPVLLNDSGVLGRMREAGPVHRIDAAGMATSWVLTGHRAATATLADPGLVADVAITPGFRLQSPAFPHKGERDLITIDGGEHVRLRRMVGRYLTPKRVEVLRPRMQREADALLDALPRHEEIDLIARFALPLPVIVLCELLGVPRRDRGYIHEWLVERMRAAPPGAHSDIDDYLRDLIELRKARPSDDLLGWVVEAAGKRLDAEALVAAARLLMVGGHRAPTTLLANGVAALLRDRDQWTRLVQDPGLLVPAVEELLRFVTPFPVGLARHTSGRIEVGGRRIPEGDLVAASLVAANRDPSVFADPDVLDVGRVVNPHLSFGYGHHYCLGAALARAQAQIAIGTLATRFPRMDFARGFASLHFRQSRVRYLLGLPVVLEPDARRRRDASRQDRLRLETTTQEPPWTTPSRG</sequence>
<evidence type="ECO:0000256" key="3">
    <source>
        <dbReference type="SAM" id="MobiDB-lite"/>
    </source>
</evidence>
<dbReference type="RefSeq" id="WP_387344120.1">
    <property type="nucleotide sequence ID" value="NZ_JBIAXI010000014.1"/>
</dbReference>
<dbReference type="InterPro" id="IPR029058">
    <property type="entry name" value="AB_hydrolase_fold"/>
</dbReference>
<keyword evidence="2" id="KW-0503">Monooxygenase</keyword>
<dbReference type="PANTHER" id="PTHR46696:SF1">
    <property type="entry name" value="CYTOCHROME P450 YJIB-RELATED"/>
    <property type="match status" value="1"/>
</dbReference>
<dbReference type="EMBL" id="JBIAXI010000014">
    <property type="protein sequence ID" value="MFF4775871.1"/>
    <property type="molecule type" value="Genomic_DNA"/>
</dbReference>
<protein>
    <submittedName>
        <fullName evidence="4">Cytochrome P450</fullName>
    </submittedName>
</protein>
<organism evidence="4 5">
    <name type="scientific">Microtetraspora fusca</name>
    <dbReference type="NCBI Taxonomy" id="1997"/>
    <lineage>
        <taxon>Bacteria</taxon>
        <taxon>Bacillati</taxon>
        <taxon>Actinomycetota</taxon>
        <taxon>Actinomycetes</taxon>
        <taxon>Streptosporangiales</taxon>
        <taxon>Streptosporangiaceae</taxon>
        <taxon>Microtetraspora</taxon>
    </lineage>
</organism>
<gene>
    <name evidence="4" type="ORF">ACFY05_23750</name>
</gene>
<evidence type="ECO:0000313" key="4">
    <source>
        <dbReference type="EMBL" id="MFF4775871.1"/>
    </source>
</evidence>
<dbReference type="Gene3D" id="1.10.630.10">
    <property type="entry name" value="Cytochrome P450"/>
    <property type="match status" value="1"/>
</dbReference>
<evidence type="ECO:0000256" key="2">
    <source>
        <dbReference type="RuleBase" id="RU000461"/>
    </source>
</evidence>
<name>A0ABW6V988_MICFU</name>
<dbReference type="Gene3D" id="3.40.50.1820">
    <property type="entry name" value="alpha/beta hydrolase"/>
    <property type="match status" value="1"/>
</dbReference>
<dbReference type="PROSITE" id="PS00086">
    <property type="entry name" value="CYTOCHROME_P450"/>
    <property type="match status" value="1"/>
</dbReference>
<evidence type="ECO:0000256" key="1">
    <source>
        <dbReference type="ARBA" id="ARBA00010617"/>
    </source>
</evidence>